<organism evidence="1">
    <name type="scientific">Tanacetum cinerariifolium</name>
    <name type="common">Dalmatian daisy</name>
    <name type="synonym">Chrysanthemum cinerariifolium</name>
    <dbReference type="NCBI Taxonomy" id="118510"/>
    <lineage>
        <taxon>Eukaryota</taxon>
        <taxon>Viridiplantae</taxon>
        <taxon>Streptophyta</taxon>
        <taxon>Embryophyta</taxon>
        <taxon>Tracheophyta</taxon>
        <taxon>Spermatophyta</taxon>
        <taxon>Magnoliopsida</taxon>
        <taxon>eudicotyledons</taxon>
        <taxon>Gunneridae</taxon>
        <taxon>Pentapetalae</taxon>
        <taxon>asterids</taxon>
        <taxon>campanulids</taxon>
        <taxon>Asterales</taxon>
        <taxon>Asteraceae</taxon>
        <taxon>Asteroideae</taxon>
        <taxon>Anthemideae</taxon>
        <taxon>Anthemidinae</taxon>
        <taxon>Tanacetum</taxon>
    </lineage>
</organism>
<reference evidence="1" key="1">
    <citation type="journal article" date="2019" name="Sci. Rep.">
        <title>Draft genome of Tanacetum cinerariifolium, the natural source of mosquito coil.</title>
        <authorList>
            <person name="Yamashiro T."/>
            <person name="Shiraishi A."/>
            <person name="Satake H."/>
            <person name="Nakayama K."/>
        </authorList>
    </citation>
    <scope>NUCLEOTIDE SEQUENCE</scope>
</reference>
<dbReference type="AlphaFoldDB" id="A0A699QPB4"/>
<sequence length="119" mass="13472">PAQIYSPPKKDLSWTGLPEFVDDTVTDYCRPTPSIDASKCNKSRLQSSNFSVFKHGESISSMSKPMIKFVKEADCPRVIKINNTKNARKSTVKYAEMYINTLKGPKVRGNQQNWNNLKS</sequence>
<proteinExistence type="predicted"/>
<comment type="caution">
    <text evidence="1">The sequence shown here is derived from an EMBL/GenBank/DDBJ whole genome shotgun (WGS) entry which is preliminary data.</text>
</comment>
<accession>A0A699QPB4</accession>
<name>A0A699QPB4_TANCI</name>
<evidence type="ECO:0000313" key="1">
    <source>
        <dbReference type="EMBL" id="GFC67225.1"/>
    </source>
</evidence>
<protein>
    <submittedName>
        <fullName evidence="1">Uncharacterized protein</fullName>
    </submittedName>
</protein>
<gene>
    <name evidence="1" type="ORF">Tci_839195</name>
</gene>
<dbReference type="EMBL" id="BKCJ011014567">
    <property type="protein sequence ID" value="GFC67225.1"/>
    <property type="molecule type" value="Genomic_DNA"/>
</dbReference>
<feature type="non-terminal residue" evidence="1">
    <location>
        <position position="1"/>
    </location>
</feature>